<comment type="subcellular location">
    <subcellularLocation>
        <location evidence="2">Cytoplasm</location>
    </subcellularLocation>
    <subcellularLocation>
        <location evidence="1">Nucleus</location>
    </subcellularLocation>
</comment>
<dbReference type="InterPro" id="IPR032675">
    <property type="entry name" value="LRR_dom_sf"/>
</dbReference>
<dbReference type="InterPro" id="IPR057125">
    <property type="entry name" value="NXF1/2/3/5-like_LRR"/>
</dbReference>
<feature type="region of interest" description="Disordered" evidence="8">
    <location>
        <begin position="28"/>
        <end position="57"/>
    </location>
</feature>
<keyword evidence="6" id="KW-0509">mRNA transport</keyword>
<dbReference type="FunFam" id="3.30.70.330:FF:000165">
    <property type="entry name" value="nuclear RNA export factor 1"/>
    <property type="match status" value="1"/>
</dbReference>
<evidence type="ECO:0000313" key="10">
    <source>
        <dbReference type="EMBL" id="VFV41980.1"/>
    </source>
</evidence>
<keyword evidence="5" id="KW-0963">Cytoplasm</keyword>
<dbReference type="Gene3D" id="3.10.450.50">
    <property type="match status" value="1"/>
</dbReference>
<dbReference type="GO" id="GO:0005634">
    <property type="term" value="C:nucleus"/>
    <property type="evidence" value="ECO:0007669"/>
    <property type="project" value="UniProtKB-SubCell"/>
</dbReference>
<organism evidence="10 11">
    <name type="scientific">Lynx pardinus</name>
    <name type="common">Iberian lynx</name>
    <name type="synonym">Felis pardina</name>
    <dbReference type="NCBI Taxonomy" id="191816"/>
    <lineage>
        <taxon>Eukaryota</taxon>
        <taxon>Metazoa</taxon>
        <taxon>Chordata</taxon>
        <taxon>Craniata</taxon>
        <taxon>Vertebrata</taxon>
        <taxon>Euteleostomi</taxon>
        <taxon>Mammalia</taxon>
        <taxon>Eutheria</taxon>
        <taxon>Laurasiatheria</taxon>
        <taxon>Carnivora</taxon>
        <taxon>Feliformia</taxon>
        <taxon>Felidae</taxon>
        <taxon>Felinae</taxon>
        <taxon>Lynx</taxon>
    </lineage>
</organism>
<accession>A0A485P8K6</accession>
<dbReference type="InterPro" id="IPR012677">
    <property type="entry name" value="Nucleotide-bd_a/b_plait_sf"/>
</dbReference>
<dbReference type="Proteomes" id="UP000386466">
    <property type="component" value="Unassembled WGS sequence"/>
</dbReference>
<dbReference type="Pfam" id="PF22602">
    <property type="entry name" value="NXF_NTF2"/>
    <property type="match status" value="1"/>
</dbReference>
<evidence type="ECO:0000313" key="11">
    <source>
        <dbReference type="Proteomes" id="UP000386466"/>
    </source>
</evidence>
<dbReference type="AlphaFoldDB" id="A0A485P8K6"/>
<dbReference type="InterPro" id="IPR015245">
    <property type="entry name" value="Tap_RNA-bd"/>
</dbReference>
<dbReference type="EMBL" id="CAAGRJ010031241">
    <property type="protein sequence ID" value="VFV41980.1"/>
    <property type="molecule type" value="Genomic_DNA"/>
</dbReference>
<dbReference type="InterPro" id="IPR030217">
    <property type="entry name" value="NXF_fam"/>
</dbReference>
<feature type="region of interest" description="Disordered" evidence="8">
    <location>
        <begin position="81"/>
        <end position="102"/>
    </location>
</feature>
<gene>
    <name evidence="10" type="ORF">LYPA_23C010503</name>
</gene>
<sequence>MGHNNTGNSLQRRARCSGIYRRRHNNWSGHVRSGIDSSSHQQQDGDPATNDSRMSTRGRYAPYAIPSCHWRGSFQIQDQTQANMEGEQKRPETRMEGEKQDETSRSWFKITIPFGIRYDEKWLLNLIQKQCSVPFTPVEFHYEKMQAQFFVENAGIAFALKSVNGKIWNENNEMISIFVHPSDAPQSVQKELKPENVDQIKVMQTRDQLLVIPSPRLLGDMVTRDIEMVPNPRNSMAASRQTHEKNMFKLLASNLSDKKPYQMDGLSNSMQNASSIEDLNLSNSEVRCGELDKGKRLQREDMSANRSPLCTTFPDKSTNISSILELFSKLLCLDGQESPSPTSVGIAAHKRLPTCKGSFFGSDALKSLVLQFLQQYYLIYDSGDRQGLLSAYHDEACFSLTIPFNPKEPAPSSLCEYLKESRNMKKVQDPYLRVQLLKHTKHDIVHSLCVLPKTQHDLSSFVVDIWFQMDLMLCFSVNGVFKEARMNIKSDHDWECCDSVRAFTRTFIANPVNNYSLSIVHDYLFARDTRLKDTQNAFPITVPTPSCISCPTPFPEAAGNGAYFHNPVWNELPVVSKVSAEGDFMTAPGTTLVLALPKAKHMIPEEVLIQTDPGS</sequence>
<dbReference type="InterPro" id="IPR018222">
    <property type="entry name" value="Nuclear_transport_factor_2_euk"/>
</dbReference>
<evidence type="ECO:0000256" key="6">
    <source>
        <dbReference type="ARBA" id="ARBA00022816"/>
    </source>
</evidence>
<reference evidence="10 11" key="1">
    <citation type="submission" date="2019-01" db="EMBL/GenBank/DDBJ databases">
        <authorList>
            <person name="Alioto T."/>
            <person name="Alioto T."/>
        </authorList>
    </citation>
    <scope>NUCLEOTIDE SEQUENCE [LARGE SCALE GENOMIC DNA]</scope>
</reference>
<dbReference type="GO" id="GO:0016973">
    <property type="term" value="P:poly(A)+ mRNA export from nucleus"/>
    <property type="evidence" value="ECO:0007669"/>
    <property type="project" value="TreeGrafter"/>
</dbReference>
<feature type="compositionally biased region" description="Basic and acidic residues" evidence="8">
    <location>
        <begin position="86"/>
        <end position="102"/>
    </location>
</feature>
<comment type="similarity">
    <text evidence="3">Belongs to the NXF family.</text>
</comment>
<dbReference type="PANTHER" id="PTHR10662:SF12">
    <property type="entry name" value="NUCLEAR RNA EXPORT FACTOR 3"/>
    <property type="match status" value="1"/>
</dbReference>
<evidence type="ECO:0000256" key="8">
    <source>
        <dbReference type="SAM" id="MobiDB-lite"/>
    </source>
</evidence>
<name>A0A485P8K6_LYNPA</name>
<dbReference type="SUPFAM" id="SSF54928">
    <property type="entry name" value="RNA-binding domain, RBD"/>
    <property type="match status" value="1"/>
</dbReference>
<dbReference type="InterPro" id="IPR002075">
    <property type="entry name" value="NTF2_dom"/>
</dbReference>
<evidence type="ECO:0000256" key="3">
    <source>
        <dbReference type="ARBA" id="ARBA00009285"/>
    </source>
</evidence>
<feature type="compositionally biased region" description="Polar residues" evidence="8">
    <location>
        <begin position="35"/>
        <end position="55"/>
    </location>
</feature>
<evidence type="ECO:0000256" key="4">
    <source>
        <dbReference type="ARBA" id="ARBA00022448"/>
    </source>
</evidence>
<dbReference type="Gene3D" id="3.80.10.10">
    <property type="entry name" value="Ribonuclease Inhibitor"/>
    <property type="match status" value="1"/>
</dbReference>
<dbReference type="PROSITE" id="PS50177">
    <property type="entry name" value="NTF2_DOMAIN"/>
    <property type="match status" value="1"/>
</dbReference>
<evidence type="ECO:0000256" key="5">
    <source>
        <dbReference type="ARBA" id="ARBA00022490"/>
    </source>
</evidence>
<protein>
    <recommendedName>
        <fullName evidence="9">NTF2 domain-containing protein</fullName>
    </recommendedName>
</protein>
<dbReference type="GO" id="GO:0005737">
    <property type="term" value="C:cytoplasm"/>
    <property type="evidence" value="ECO:0007669"/>
    <property type="project" value="UniProtKB-SubCell"/>
</dbReference>
<dbReference type="SUPFAM" id="SSF54427">
    <property type="entry name" value="NTF2-like"/>
    <property type="match status" value="1"/>
</dbReference>
<dbReference type="FunFam" id="3.10.450.50:FF:000004">
    <property type="entry name" value="Nuclear RNA export factor 1"/>
    <property type="match status" value="1"/>
</dbReference>
<dbReference type="InterPro" id="IPR035979">
    <property type="entry name" value="RBD_domain_sf"/>
</dbReference>
<evidence type="ECO:0000256" key="2">
    <source>
        <dbReference type="ARBA" id="ARBA00004496"/>
    </source>
</evidence>
<evidence type="ECO:0000256" key="1">
    <source>
        <dbReference type="ARBA" id="ARBA00004123"/>
    </source>
</evidence>
<feature type="domain" description="NTF2" evidence="9">
    <location>
        <begin position="368"/>
        <end position="526"/>
    </location>
</feature>
<dbReference type="Pfam" id="PF24048">
    <property type="entry name" value="LRR_NXF1-5"/>
    <property type="match status" value="1"/>
</dbReference>
<dbReference type="PANTHER" id="PTHR10662">
    <property type="entry name" value="NUCLEAR RNA EXPORT FACTOR"/>
    <property type="match status" value="1"/>
</dbReference>
<keyword evidence="7" id="KW-0539">Nucleus</keyword>
<keyword evidence="11" id="KW-1185">Reference proteome</keyword>
<evidence type="ECO:0000256" key="7">
    <source>
        <dbReference type="ARBA" id="ARBA00023242"/>
    </source>
</evidence>
<proteinExistence type="inferred from homology"/>
<dbReference type="Pfam" id="PF09162">
    <property type="entry name" value="Tap-RNA_bind"/>
    <property type="match status" value="1"/>
</dbReference>
<evidence type="ECO:0000259" key="9">
    <source>
        <dbReference type="PROSITE" id="PS50177"/>
    </source>
</evidence>
<keyword evidence="4" id="KW-0813">Transport</keyword>
<dbReference type="GO" id="GO:0003723">
    <property type="term" value="F:RNA binding"/>
    <property type="evidence" value="ECO:0007669"/>
    <property type="project" value="InterPro"/>
</dbReference>
<dbReference type="Gene3D" id="3.30.70.330">
    <property type="match status" value="1"/>
</dbReference>
<dbReference type="InterPro" id="IPR032710">
    <property type="entry name" value="NTF2-like_dom_sf"/>
</dbReference>